<evidence type="ECO:0000259" key="4">
    <source>
        <dbReference type="Pfam" id="PF13377"/>
    </source>
</evidence>
<protein>
    <submittedName>
        <fullName evidence="5">HTH-type transcriptional repressor PurR</fullName>
    </submittedName>
</protein>
<dbReference type="GO" id="GO:0003700">
    <property type="term" value="F:DNA-binding transcription factor activity"/>
    <property type="evidence" value="ECO:0007669"/>
    <property type="project" value="TreeGrafter"/>
</dbReference>
<feature type="domain" description="Transcriptional regulator LacI/GalR-like sensor" evidence="4">
    <location>
        <begin position="6"/>
        <end position="162"/>
    </location>
</feature>
<evidence type="ECO:0000313" key="5">
    <source>
        <dbReference type="EMBL" id="MPN35370.1"/>
    </source>
</evidence>
<dbReference type="EMBL" id="VSSQ01088907">
    <property type="protein sequence ID" value="MPN35370.1"/>
    <property type="molecule type" value="Genomic_DNA"/>
</dbReference>
<evidence type="ECO:0000256" key="3">
    <source>
        <dbReference type="ARBA" id="ARBA00023163"/>
    </source>
</evidence>
<dbReference type="Gene3D" id="3.40.50.2300">
    <property type="match status" value="1"/>
</dbReference>
<dbReference type="Pfam" id="PF13377">
    <property type="entry name" value="Peripla_BP_3"/>
    <property type="match status" value="1"/>
</dbReference>
<keyword evidence="1" id="KW-0805">Transcription regulation</keyword>
<evidence type="ECO:0000256" key="1">
    <source>
        <dbReference type="ARBA" id="ARBA00023015"/>
    </source>
</evidence>
<dbReference type="SUPFAM" id="SSF53822">
    <property type="entry name" value="Periplasmic binding protein-like I"/>
    <property type="match status" value="1"/>
</dbReference>
<name>A0A645H9J1_9ZZZZ</name>
<accession>A0A645H9J1</accession>
<keyword evidence="3" id="KW-0804">Transcription</keyword>
<dbReference type="PANTHER" id="PTHR30146">
    <property type="entry name" value="LACI-RELATED TRANSCRIPTIONAL REPRESSOR"/>
    <property type="match status" value="1"/>
</dbReference>
<gene>
    <name evidence="5" type="primary">purR_75</name>
    <name evidence="5" type="ORF">SDC9_182868</name>
</gene>
<sequence length="168" mass="18505">MSLPINFLLQNGVRRFGLPAPPPGYSPRIRLQYAREALEKAGTGAKIVTCPELNNREQAIKCARFISAISVSERPQAVVTNGDGAAWLLIEALREIGLSVPEDIMLTGVGNDDDRFHLLQLTTVALSKQKMAEACYEAFEDALNGREKKVYVIEPKLIIRESAPGKRT</sequence>
<dbReference type="PANTHER" id="PTHR30146:SF153">
    <property type="entry name" value="LACTOSE OPERON REPRESSOR"/>
    <property type="match status" value="1"/>
</dbReference>
<proteinExistence type="predicted"/>
<dbReference type="GO" id="GO:0000976">
    <property type="term" value="F:transcription cis-regulatory region binding"/>
    <property type="evidence" value="ECO:0007669"/>
    <property type="project" value="TreeGrafter"/>
</dbReference>
<evidence type="ECO:0000256" key="2">
    <source>
        <dbReference type="ARBA" id="ARBA00023125"/>
    </source>
</evidence>
<dbReference type="InterPro" id="IPR046335">
    <property type="entry name" value="LacI/GalR-like_sensor"/>
</dbReference>
<reference evidence="5" key="1">
    <citation type="submission" date="2019-08" db="EMBL/GenBank/DDBJ databases">
        <authorList>
            <person name="Kucharzyk K."/>
            <person name="Murdoch R.W."/>
            <person name="Higgins S."/>
            <person name="Loffler F."/>
        </authorList>
    </citation>
    <scope>NUCLEOTIDE SEQUENCE</scope>
</reference>
<comment type="caution">
    <text evidence="5">The sequence shown here is derived from an EMBL/GenBank/DDBJ whole genome shotgun (WGS) entry which is preliminary data.</text>
</comment>
<organism evidence="5">
    <name type="scientific">bioreactor metagenome</name>
    <dbReference type="NCBI Taxonomy" id="1076179"/>
    <lineage>
        <taxon>unclassified sequences</taxon>
        <taxon>metagenomes</taxon>
        <taxon>ecological metagenomes</taxon>
    </lineage>
</organism>
<keyword evidence="2" id="KW-0238">DNA-binding</keyword>
<dbReference type="AlphaFoldDB" id="A0A645H9J1"/>
<dbReference type="InterPro" id="IPR028082">
    <property type="entry name" value="Peripla_BP_I"/>
</dbReference>